<evidence type="ECO:0000256" key="4">
    <source>
        <dbReference type="ARBA" id="ARBA00022741"/>
    </source>
</evidence>
<evidence type="ECO:0000256" key="3">
    <source>
        <dbReference type="ARBA" id="ARBA00022692"/>
    </source>
</evidence>
<proteinExistence type="inferred from homology"/>
<feature type="signal peptide" evidence="10">
    <location>
        <begin position="1"/>
        <end position="17"/>
    </location>
</feature>
<dbReference type="PANTHER" id="PTHR11920">
    <property type="entry name" value="GUANYLYL CYCLASE"/>
    <property type="match status" value="1"/>
</dbReference>
<sequence length="1564" mass="174593">MAVARILLLALITSSAGRKFADKQEIDYDHLQRSIVRIETVGASFDWFRPFKPQDGQVSLESGFIVQTEPYILIATNQHVINDALRVQIQLLLHSQMKWDVQIVSACPKFDLALLTLKDDQGFKTTLKEAGLQVQPLTLSRKVAEMGEDVVALGFPLGQNSLKISKGNVAGNEIVSSNLCIQSTAPISPGNSGGPLLDNAGKEVLGVNFAGATRGENINYVIPAFRVQALVNLHLKEQTSPPWSRGGFTTPGHGLTIIHPNEALYNFSKGCQEGVFVGRVHDDGFMSKAKPELVEGSMLLSVAGRKLDQFSKADIKDLMHGKAALEDLFYIQKDLKAEVALQSCLGGKITDHKVNTTRTPEFNQGIVYIDEPVTDGLTHKYEIFGDVGVMAMTQNHVSEAFHRSGNPRLSRWLLPEKVTKPRLMITYVRPGSYASEVLAEGSAVEKVNGKTVRTLEEWRDALMPEDLDIWSLETDLGIVLAAPFQETLRRQLEGGKKEGYLLTKGLKQDSTFQIAWASLADLSYQKNWISTGEANRKRDKELEELEVRKYFFVVPHFRRKSSNDDSKVEKDMESRFAQTKYDVFRSAVMKSSAFMALLTAGVAVHATLAKLWVRTALLWGLIVPLYAGYSLVASRRGIWKRLAHYRVVLLFLLGLQSASVALAEWDRPLPTAGLLLLHTTFVNNFSPLGVVEIFFVTAIGGVLPYLILTLYPDWQINFGQPGHCNEEPGAPAALLQDIVLPPFVCICQFALAIWRDETMRLDFLLRDQLQAQRRKLKVENEKSEDLLKSMLPQAIIDSLKRHEPVECQDFQNVTVIFVQVCDFSVMCSVLPATTIVQLLDKVFQELDRLSDLLKVHKVETVGDVYMAVSGCPHEIANHADVAAHFAIAAQSSILRMRASDVILPQGVKGRRLSAVLGEKSLELRIRIGMNSGRIRAGVVGLDKPRFKLFGDTVNTASRMESTSEPGCTQISEATKAILGPEFNAEERGLVEVKGKGALRTYYLRSYNVMETDDSKVQESVTIKVVHQKGERTRSKELLENVPQSAPGNHLLRRAAGNALKELVSAVPAQEFQIRSKSTGTGHLFEHSSWKDWVDMKLLLVSSSSKRPDMLARIEADKVEYKRVTLDRRIFFSRTLIIGWHLMLAFTALLDFAFQIPYSDWEQYRLGVQARTWGVQVCGWVHLGLLMDKASFDHRGRLITVGMLALEGAAMAVLDALIFGNDTSFFMLYGLYVLFSKNCPMRARLTLCFLSLTEWAVVDTMLCDWRLQQRAFEHVSYTTVVLLLTAAGIRMQEHLDHCANYYERHVQRQIHDISDVKRGNQKLLSMILPSHVVQMVSDGISPIAEDYPNVSVVFTDLQGFTAFSSRISPMELVELLNLLYSAFDEIIMDWGVHKVEVIGDAYFISSGCPVEDTDAVFTADEYAMRAVEVALALQRVVPSVCDDNSVQMRCGIHTGNVIAGVVGKTGPRFHLFGPTVEYANRMESTGLPGKVQISDRTKQWLDRGGHDYIFEDRIVEIAGQEERTFLVTRSKARAARKIRTELAMHRHVSPHAYVMSAATEASEIV</sequence>
<evidence type="ECO:0000313" key="12">
    <source>
        <dbReference type="EMBL" id="CAK9096548.1"/>
    </source>
</evidence>
<evidence type="ECO:0000256" key="6">
    <source>
        <dbReference type="ARBA" id="ARBA00023136"/>
    </source>
</evidence>
<dbReference type="InterPro" id="IPR050401">
    <property type="entry name" value="Cyclic_nucleotide_synthase"/>
</dbReference>
<dbReference type="InterPro" id="IPR001940">
    <property type="entry name" value="Peptidase_S1C"/>
</dbReference>
<keyword evidence="6 9" id="KW-0472">Membrane</keyword>
<dbReference type="PANTHER" id="PTHR11920:SF335">
    <property type="entry name" value="GUANYLATE CYCLASE"/>
    <property type="match status" value="1"/>
</dbReference>
<comment type="similarity">
    <text evidence="8">Belongs to the adenylyl cyclase class-4/guanylyl cyclase family.</text>
</comment>
<keyword evidence="5 9" id="KW-1133">Transmembrane helix</keyword>
<dbReference type="PROSITE" id="PS00452">
    <property type="entry name" value="GUANYLATE_CYCLASE_1"/>
    <property type="match status" value="1"/>
</dbReference>
<comment type="caution">
    <text evidence="12">The sequence shown here is derived from an EMBL/GenBank/DDBJ whole genome shotgun (WGS) entry which is preliminary data.</text>
</comment>
<dbReference type="SMART" id="SM00044">
    <property type="entry name" value="CYCc"/>
    <property type="match status" value="2"/>
</dbReference>
<dbReference type="CDD" id="cd07302">
    <property type="entry name" value="CHD"/>
    <property type="match status" value="2"/>
</dbReference>
<comment type="subcellular location">
    <subcellularLocation>
        <location evidence="1">Membrane</location>
    </subcellularLocation>
</comment>
<dbReference type="Gene3D" id="3.30.70.1230">
    <property type="entry name" value="Nucleotide cyclase"/>
    <property type="match status" value="2"/>
</dbReference>
<keyword evidence="10" id="KW-0732">Signal</keyword>
<evidence type="ECO:0000259" key="11">
    <source>
        <dbReference type="PROSITE" id="PS50125"/>
    </source>
</evidence>
<reference evidence="12 13" key="1">
    <citation type="submission" date="2024-02" db="EMBL/GenBank/DDBJ databases">
        <authorList>
            <person name="Chen Y."/>
            <person name="Shah S."/>
            <person name="Dougan E. K."/>
            <person name="Thang M."/>
            <person name="Chan C."/>
        </authorList>
    </citation>
    <scope>NUCLEOTIDE SEQUENCE [LARGE SCALE GENOMIC DNA]</scope>
</reference>
<dbReference type="EMBL" id="CAXAMN010025617">
    <property type="protein sequence ID" value="CAK9096548.1"/>
    <property type="molecule type" value="Genomic_DNA"/>
</dbReference>
<evidence type="ECO:0000256" key="10">
    <source>
        <dbReference type="SAM" id="SignalP"/>
    </source>
</evidence>
<dbReference type="SUPFAM" id="SSF55073">
    <property type="entry name" value="Nucleotide cyclase"/>
    <property type="match status" value="2"/>
</dbReference>
<dbReference type="InterPro" id="IPR029787">
    <property type="entry name" value="Nucleotide_cyclase"/>
</dbReference>
<feature type="domain" description="Guanylate cyclase" evidence="11">
    <location>
        <begin position="1350"/>
        <end position="1482"/>
    </location>
</feature>
<feature type="domain" description="Guanylate cyclase" evidence="11">
    <location>
        <begin position="814"/>
        <end position="960"/>
    </location>
</feature>
<feature type="transmembrane region" description="Helical" evidence="9">
    <location>
        <begin position="611"/>
        <end position="632"/>
    </location>
</feature>
<comment type="similarity">
    <text evidence="2">Belongs to the peptidase S1C family.</text>
</comment>
<gene>
    <name evidence="12" type="ORF">CCMP2556_LOCUS45896</name>
</gene>
<evidence type="ECO:0000256" key="1">
    <source>
        <dbReference type="ARBA" id="ARBA00004370"/>
    </source>
</evidence>
<dbReference type="Pfam" id="PF13365">
    <property type="entry name" value="Trypsin_2"/>
    <property type="match status" value="1"/>
</dbReference>
<feature type="chain" id="PRO_5046138685" description="Guanylate cyclase domain-containing protein" evidence="10">
    <location>
        <begin position="18"/>
        <end position="1564"/>
    </location>
</feature>
<dbReference type="PROSITE" id="PS50125">
    <property type="entry name" value="GUANYLATE_CYCLASE_2"/>
    <property type="match status" value="2"/>
</dbReference>
<organism evidence="12 13">
    <name type="scientific">Durusdinium trenchii</name>
    <dbReference type="NCBI Taxonomy" id="1381693"/>
    <lineage>
        <taxon>Eukaryota</taxon>
        <taxon>Sar</taxon>
        <taxon>Alveolata</taxon>
        <taxon>Dinophyceae</taxon>
        <taxon>Suessiales</taxon>
        <taxon>Symbiodiniaceae</taxon>
        <taxon>Durusdinium</taxon>
    </lineage>
</organism>
<evidence type="ECO:0000313" key="13">
    <source>
        <dbReference type="Proteomes" id="UP001642484"/>
    </source>
</evidence>
<keyword evidence="4" id="KW-0547">Nucleotide-binding</keyword>
<name>A0ABP0R9T8_9DINO</name>
<evidence type="ECO:0000256" key="9">
    <source>
        <dbReference type="SAM" id="Phobius"/>
    </source>
</evidence>
<feature type="transmembrane region" description="Helical" evidence="9">
    <location>
        <begin position="1130"/>
        <end position="1149"/>
    </location>
</feature>
<feature type="transmembrane region" description="Helical" evidence="9">
    <location>
        <begin position="685"/>
        <end position="708"/>
    </location>
</feature>
<feature type="transmembrane region" description="Helical" evidence="9">
    <location>
        <begin position="644"/>
        <end position="665"/>
    </location>
</feature>
<dbReference type="InterPro" id="IPR009003">
    <property type="entry name" value="Peptidase_S1_PA"/>
</dbReference>
<keyword evidence="7 8" id="KW-0456">Lyase</keyword>
<dbReference type="Proteomes" id="UP001642484">
    <property type="component" value="Unassembled WGS sequence"/>
</dbReference>
<dbReference type="Gene3D" id="2.40.10.10">
    <property type="entry name" value="Trypsin-like serine proteases"/>
    <property type="match status" value="2"/>
</dbReference>
<protein>
    <recommendedName>
        <fullName evidence="11">Guanylate cyclase domain-containing protein</fullName>
    </recommendedName>
</protein>
<dbReference type="InterPro" id="IPR001054">
    <property type="entry name" value="A/G_cyclase"/>
</dbReference>
<feature type="transmembrane region" description="Helical" evidence="9">
    <location>
        <begin position="1169"/>
        <end position="1185"/>
    </location>
</feature>
<dbReference type="InterPro" id="IPR043504">
    <property type="entry name" value="Peptidase_S1_PA_chymotrypsin"/>
</dbReference>
<feature type="transmembrane region" description="Helical" evidence="9">
    <location>
        <begin position="1197"/>
        <end position="1220"/>
    </location>
</feature>
<accession>A0ABP0R9T8</accession>
<dbReference type="InterPro" id="IPR018297">
    <property type="entry name" value="A/G_cyclase_CS"/>
</dbReference>
<keyword evidence="13" id="KW-1185">Reference proteome</keyword>
<evidence type="ECO:0000256" key="5">
    <source>
        <dbReference type="ARBA" id="ARBA00022989"/>
    </source>
</evidence>
<dbReference type="Pfam" id="PF00211">
    <property type="entry name" value="Guanylate_cyc"/>
    <property type="match status" value="2"/>
</dbReference>
<keyword evidence="3 9" id="KW-0812">Transmembrane</keyword>
<dbReference type="PRINTS" id="PR00834">
    <property type="entry name" value="PROTEASES2C"/>
</dbReference>
<evidence type="ECO:0000256" key="2">
    <source>
        <dbReference type="ARBA" id="ARBA00010541"/>
    </source>
</evidence>
<dbReference type="SUPFAM" id="SSF50494">
    <property type="entry name" value="Trypsin-like serine proteases"/>
    <property type="match status" value="1"/>
</dbReference>
<evidence type="ECO:0000256" key="7">
    <source>
        <dbReference type="ARBA" id="ARBA00023239"/>
    </source>
</evidence>
<evidence type="ECO:0000256" key="8">
    <source>
        <dbReference type="RuleBase" id="RU000405"/>
    </source>
</evidence>